<evidence type="ECO:0000313" key="1">
    <source>
        <dbReference type="EMBL" id="PNI85971.1"/>
    </source>
</evidence>
<dbReference type="EMBL" id="NBAG03000211">
    <property type="protein sequence ID" value="PNI85971.1"/>
    <property type="molecule type" value="Genomic_DNA"/>
</dbReference>
<reference evidence="1 2" key="1">
    <citation type="submission" date="2017-12" db="EMBL/GenBank/DDBJ databases">
        <title>High-resolution comparative analysis of great ape genomes.</title>
        <authorList>
            <person name="Pollen A."/>
            <person name="Hastie A."/>
            <person name="Hormozdiari F."/>
            <person name="Dougherty M."/>
            <person name="Liu R."/>
            <person name="Chaisson M."/>
            <person name="Hoppe E."/>
            <person name="Hill C."/>
            <person name="Pang A."/>
            <person name="Hillier L."/>
            <person name="Baker C."/>
            <person name="Armstrong J."/>
            <person name="Shendure J."/>
            <person name="Paten B."/>
            <person name="Wilson R."/>
            <person name="Chao H."/>
            <person name="Schneider V."/>
            <person name="Ventura M."/>
            <person name="Kronenberg Z."/>
            <person name="Murali S."/>
            <person name="Gordon D."/>
            <person name="Cantsilieris S."/>
            <person name="Munson K."/>
            <person name="Nelson B."/>
            <person name="Raja A."/>
            <person name="Underwood J."/>
            <person name="Diekhans M."/>
            <person name="Fiddes I."/>
            <person name="Haussler D."/>
            <person name="Eichler E."/>
        </authorList>
    </citation>
    <scope>NUCLEOTIDE SEQUENCE [LARGE SCALE GENOMIC DNA]</scope>
    <source>
        <strain evidence="1">Yerkes chimp pedigree #C0471</strain>
    </source>
</reference>
<dbReference type="Proteomes" id="UP000236370">
    <property type="component" value="Unassembled WGS sequence"/>
</dbReference>
<dbReference type="PANTHER" id="PTHR46254:SF3">
    <property type="entry name" value="SECRETED PROTEIN"/>
    <property type="match status" value="1"/>
</dbReference>
<dbReference type="AlphaFoldDB" id="A0A2J8PPM0"/>
<protein>
    <submittedName>
        <fullName evidence="1">Uncharacterized protein</fullName>
    </submittedName>
</protein>
<sequence>MMVYDDSDGSTSHKLKFQQHPARQRLSLCVTSAGVQWHNYTSLQPQTPELKQSSCLSLQSSWDYRTFKIPCKASLLVTNSLKFCLPEKVFLPHC</sequence>
<dbReference type="PANTHER" id="PTHR46254">
    <property type="entry name" value="PROTEIN GVQW1-RELATED"/>
    <property type="match status" value="1"/>
</dbReference>
<name>A0A2J8PPM0_PANTR</name>
<accession>A0A2J8PPM0</accession>
<gene>
    <name evidence="1" type="ORF">CK820_G0001244</name>
</gene>
<organism evidence="1 2">
    <name type="scientific">Pan troglodytes</name>
    <name type="common">Chimpanzee</name>
    <dbReference type="NCBI Taxonomy" id="9598"/>
    <lineage>
        <taxon>Eukaryota</taxon>
        <taxon>Metazoa</taxon>
        <taxon>Chordata</taxon>
        <taxon>Craniata</taxon>
        <taxon>Vertebrata</taxon>
        <taxon>Euteleostomi</taxon>
        <taxon>Mammalia</taxon>
        <taxon>Eutheria</taxon>
        <taxon>Euarchontoglires</taxon>
        <taxon>Primates</taxon>
        <taxon>Haplorrhini</taxon>
        <taxon>Catarrhini</taxon>
        <taxon>Hominidae</taxon>
        <taxon>Pan</taxon>
    </lineage>
</organism>
<proteinExistence type="predicted"/>
<evidence type="ECO:0000313" key="2">
    <source>
        <dbReference type="Proteomes" id="UP000236370"/>
    </source>
</evidence>
<comment type="caution">
    <text evidence="1">The sequence shown here is derived from an EMBL/GenBank/DDBJ whole genome shotgun (WGS) entry which is preliminary data.</text>
</comment>